<comment type="function">
    <text evidence="12">May play a role in anterograde transport of membrane proteins from the endoplasmic reticulum to the Golgi.</text>
</comment>
<feature type="domain" description="Bap31/Bap29 cytoplasmic coiled-coil" evidence="15">
    <location>
        <begin position="179"/>
        <end position="238"/>
    </location>
</feature>
<gene>
    <name evidence="16" type="ORF">QYM36_002522</name>
</gene>
<dbReference type="Pfam" id="PF05529">
    <property type="entry name" value="Bap31"/>
    <property type="match status" value="1"/>
</dbReference>
<evidence type="ECO:0000256" key="12">
    <source>
        <dbReference type="RuleBase" id="RU367026"/>
    </source>
</evidence>
<dbReference type="InterPro" id="IPR008417">
    <property type="entry name" value="BAP29/BAP31"/>
</dbReference>
<comment type="caution">
    <text evidence="16">The sequence shown here is derived from an EMBL/GenBank/DDBJ whole genome shotgun (WGS) entry which is preliminary data.</text>
</comment>
<evidence type="ECO:0000256" key="2">
    <source>
        <dbReference type="ARBA" id="ARBA00007956"/>
    </source>
</evidence>
<feature type="transmembrane region" description="Helical" evidence="12">
    <location>
        <begin position="48"/>
        <end position="67"/>
    </location>
</feature>
<sequence>MSFQWTVIAAFLYGEVVVVSLLLLPFISVQRWNKILKSRLLRSIGQQAHIYFFIIFGLLILCLLDSIRDVRRYTHESDEVVHAPVTFDNELKNHMKLFRAQRNFYITSFSVFLMFVIRRLTKLIMTMAATEATSEAAMRQARSATDAAEALLDRQRSEAEDVTQQQKQENLTNEAHATEVGDLKKQLENALKELNHSKKELEAMKSQSEAVNREYDRVSAECQRLQSQIDGSTDKKSE</sequence>
<feature type="transmembrane region" description="Helical" evidence="12">
    <location>
        <begin position="6"/>
        <end position="27"/>
    </location>
</feature>
<evidence type="ECO:0000256" key="10">
    <source>
        <dbReference type="ARBA" id="ARBA00023054"/>
    </source>
</evidence>
<evidence type="ECO:0000256" key="3">
    <source>
        <dbReference type="ARBA" id="ARBA00022448"/>
    </source>
</evidence>
<evidence type="ECO:0000256" key="11">
    <source>
        <dbReference type="ARBA" id="ARBA00023136"/>
    </source>
</evidence>
<keyword evidence="3 12" id="KW-0813">Transport</keyword>
<evidence type="ECO:0000313" key="16">
    <source>
        <dbReference type="EMBL" id="KAK2721982.1"/>
    </source>
</evidence>
<dbReference type="AlphaFoldDB" id="A0AA88IJC4"/>
<evidence type="ECO:0000256" key="13">
    <source>
        <dbReference type="SAM" id="MobiDB-lite"/>
    </source>
</evidence>
<feature type="compositionally biased region" description="Polar residues" evidence="13">
    <location>
        <begin position="162"/>
        <end position="175"/>
    </location>
</feature>
<dbReference type="GO" id="GO:0006915">
    <property type="term" value="P:apoptotic process"/>
    <property type="evidence" value="ECO:0007669"/>
    <property type="project" value="UniProtKB-KW"/>
</dbReference>
<dbReference type="GO" id="GO:0006888">
    <property type="term" value="P:endoplasmic reticulum to Golgi vesicle-mediated transport"/>
    <property type="evidence" value="ECO:0007669"/>
    <property type="project" value="UniProtKB-UniRule"/>
</dbReference>
<keyword evidence="5" id="KW-0053">Apoptosis</keyword>
<keyword evidence="10" id="KW-0175">Coiled coil</keyword>
<dbReference type="Pfam" id="PF18035">
    <property type="entry name" value="Bap31_Bap29_C"/>
    <property type="match status" value="1"/>
</dbReference>
<dbReference type="Proteomes" id="UP001187531">
    <property type="component" value="Unassembled WGS sequence"/>
</dbReference>
<evidence type="ECO:0000259" key="14">
    <source>
        <dbReference type="Pfam" id="PF05529"/>
    </source>
</evidence>
<dbReference type="GO" id="GO:0070973">
    <property type="term" value="P:protein localization to endoplasmic reticulum exit site"/>
    <property type="evidence" value="ECO:0007669"/>
    <property type="project" value="UniProtKB-UniRule"/>
</dbReference>
<keyword evidence="11 12" id="KW-0472">Membrane</keyword>
<feature type="transmembrane region" description="Helical" evidence="12">
    <location>
        <begin position="104"/>
        <end position="121"/>
    </location>
</feature>
<comment type="similarity">
    <text evidence="2 12">Belongs to the BCAP29/BCAP31 family.</text>
</comment>
<dbReference type="GO" id="GO:0006886">
    <property type="term" value="P:intracellular protein transport"/>
    <property type="evidence" value="ECO:0007669"/>
    <property type="project" value="UniProtKB-UniRule"/>
</dbReference>
<comment type="subcellular location">
    <subcellularLocation>
        <location evidence="1 12">Endoplasmic reticulum membrane</location>
        <topology evidence="1 12">Multi-pass membrane protein</topology>
    </subcellularLocation>
</comment>
<dbReference type="GO" id="GO:0005789">
    <property type="term" value="C:endoplasmic reticulum membrane"/>
    <property type="evidence" value="ECO:0007669"/>
    <property type="project" value="UniProtKB-SubCell"/>
</dbReference>
<feature type="domain" description="BAP29/BAP31 transmembrane" evidence="14">
    <location>
        <begin position="1"/>
        <end position="136"/>
    </location>
</feature>
<evidence type="ECO:0000256" key="1">
    <source>
        <dbReference type="ARBA" id="ARBA00004477"/>
    </source>
</evidence>
<name>A0AA88IJC4_ARTSF</name>
<feature type="region of interest" description="Disordered" evidence="13">
    <location>
        <begin position="198"/>
        <end position="238"/>
    </location>
</feature>
<organism evidence="16 17">
    <name type="scientific">Artemia franciscana</name>
    <name type="common">Brine shrimp</name>
    <name type="synonym">Artemia sanfranciscana</name>
    <dbReference type="NCBI Taxonomy" id="6661"/>
    <lineage>
        <taxon>Eukaryota</taxon>
        <taxon>Metazoa</taxon>
        <taxon>Ecdysozoa</taxon>
        <taxon>Arthropoda</taxon>
        <taxon>Crustacea</taxon>
        <taxon>Branchiopoda</taxon>
        <taxon>Anostraca</taxon>
        <taxon>Artemiidae</taxon>
        <taxon>Artemia</taxon>
    </lineage>
</organism>
<evidence type="ECO:0000313" key="17">
    <source>
        <dbReference type="Proteomes" id="UP001187531"/>
    </source>
</evidence>
<dbReference type="InterPro" id="IPR041672">
    <property type="entry name" value="Bap31/Bap29_C"/>
</dbReference>
<evidence type="ECO:0000256" key="9">
    <source>
        <dbReference type="ARBA" id="ARBA00022989"/>
    </source>
</evidence>
<evidence type="ECO:0000256" key="6">
    <source>
        <dbReference type="ARBA" id="ARBA00022824"/>
    </source>
</evidence>
<feature type="region of interest" description="Disordered" evidence="13">
    <location>
        <begin position="154"/>
        <end position="178"/>
    </location>
</feature>
<keyword evidence="6 12" id="KW-0256">Endoplasmic reticulum</keyword>
<protein>
    <recommendedName>
        <fullName evidence="12">Endoplasmic reticulum transmembrane protein</fullName>
    </recommendedName>
</protein>
<keyword evidence="17" id="KW-1185">Reference proteome</keyword>
<accession>A0AA88IJC4</accession>
<dbReference type="PANTHER" id="PTHR12701:SF20">
    <property type="entry name" value="ENDOPLASMIC RETICULUM TRANSMEMBRANE PROTEIN"/>
    <property type="match status" value="1"/>
</dbReference>
<reference evidence="16" key="1">
    <citation type="submission" date="2023-07" db="EMBL/GenBank/DDBJ databases">
        <title>Chromosome-level genome assembly of Artemia franciscana.</title>
        <authorList>
            <person name="Jo E."/>
        </authorList>
    </citation>
    <scope>NUCLEOTIDE SEQUENCE</scope>
    <source>
        <tissue evidence="16">Whole body</tissue>
    </source>
</reference>
<evidence type="ECO:0000256" key="4">
    <source>
        <dbReference type="ARBA" id="ARBA00022692"/>
    </source>
</evidence>
<keyword evidence="4 12" id="KW-0812">Transmembrane</keyword>
<dbReference type="Gene3D" id="1.20.5.110">
    <property type="match status" value="1"/>
</dbReference>
<dbReference type="EMBL" id="JAVRJZ010000005">
    <property type="protein sequence ID" value="KAK2721982.1"/>
    <property type="molecule type" value="Genomic_DNA"/>
</dbReference>
<proteinExistence type="inferred from homology"/>
<evidence type="ECO:0000256" key="7">
    <source>
        <dbReference type="ARBA" id="ARBA00022892"/>
    </source>
</evidence>
<dbReference type="FunFam" id="1.20.5.110:FF:000011">
    <property type="entry name" value="B-cell receptor-associated protein 29"/>
    <property type="match status" value="1"/>
</dbReference>
<evidence type="ECO:0000256" key="8">
    <source>
        <dbReference type="ARBA" id="ARBA00022927"/>
    </source>
</evidence>
<keyword evidence="8 12" id="KW-0653">Protein transport</keyword>
<evidence type="ECO:0000259" key="15">
    <source>
        <dbReference type="Pfam" id="PF18035"/>
    </source>
</evidence>
<keyword evidence="9 12" id="KW-1133">Transmembrane helix</keyword>
<keyword evidence="7 12" id="KW-0931">ER-Golgi transport</keyword>
<evidence type="ECO:0000256" key="5">
    <source>
        <dbReference type="ARBA" id="ARBA00022703"/>
    </source>
</evidence>
<dbReference type="PANTHER" id="PTHR12701">
    <property type="entry name" value="BCR-ASSOCIATED PROTEIN, BAP"/>
    <property type="match status" value="1"/>
</dbReference>
<dbReference type="InterPro" id="IPR040463">
    <property type="entry name" value="BAP29/BAP31_N"/>
</dbReference>